<evidence type="ECO:0000313" key="1">
    <source>
        <dbReference type="EMBL" id="AAY49745.1"/>
    </source>
</evidence>
<reference evidence="1 2" key="1">
    <citation type="journal article" date="2005" name="Genome Res.">
        <title>Comparative and functional genomic analyses of the pathogenicity of phytopathogen Xanthomonas campestris pv. campestris.</title>
        <authorList>
            <person name="Qian W."/>
            <person name="Jia Y."/>
            <person name="Ren S.X."/>
            <person name="He Y.Q."/>
            <person name="Feng J.X."/>
            <person name="Lu L.F."/>
            <person name="Sun Q."/>
            <person name="Ying G."/>
            <person name="Tang D.J."/>
            <person name="Tang H."/>
            <person name="Wu W."/>
            <person name="Hao P."/>
            <person name="Wang L."/>
            <person name="Jiang B.L."/>
            <person name="Zeng S."/>
            <person name="Gu W.Y."/>
            <person name="Lu G."/>
            <person name="Rong L."/>
            <person name="Tian Y."/>
            <person name="Yao Z."/>
            <person name="Fu G."/>
            <person name="Chen B."/>
            <person name="Fang R."/>
            <person name="Qiang B."/>
            <person name="Chen Z."/>
            <person name="Zhao G.P."/>
            <person name="Tang J.L."/>
            <person name="He C."/>
        </authorList>
    </citation>
    <scope>NUCLEOTIDE SEQUENCE [LARGE SCALE GENOMIC DNA]</scope>
    <source>
        <strain evidence="1 2">8004</strain>
    </source>
</reference>
<evidence type="ECO:0008006" key="3">
    <source>
        <dbReference type="Google" id="ProtNLM"/>
    </source>
</evidence>
<sequence>MRWQLQRGAIGVVGIVLVVACSAGSTSQGSGAAAEPSSARADRDGYAAALAHARAARRAQLHAPDGWLSYTGSGRVRPGRYRVGADPHADIVLPAGPAQLGNLTLDPEGQLRFQAAAGTGVTLHGKPVTEVVLAPERAGQPGDRLRIDAREFYVVQTGALYGWRFRDPAALAQFGELDYFPTDAHWRIDAQWQPYDAPRATTLLTSIGTPLTVQVPGEAVFTRNGQRYRLRPIAQDGDARLFFVFADRTSGKESYGGARYLYTDAPRDGRVVLDFNLAENPPCALTPHVVCPIAPPDNRLDLAVNAGEKTYRPSGR</sequence>
<dbReference type="PANTHER" id="PTHR41913">
    <property type="entry name" value="DUF1684 DOMAIN-CONTAINING PROTEIN"/>
    <property type="match status" value="1"/>
</dbReference>
<dbReference type="KEGG" id="xcb:XC_2696"/>
<dbReference type="EMBL" id="CP000050">
    <property type="protein sequence ID" value="AAY49745.1"/>
    <property type="molecule type" value="Genomic_DNA"/>
</dbReference>
<dbReference type="PANTHER" id="PTHR41913:SF1">
    <property type="entry name" value="DUF1684 DOMAIN-CONTAINING PROTEIN"/>
    <property type="match status" value="1"/>
</dbReference>
<dbReference type="PROSITE" id="PS51257">
    <property type="entry name" value="PROKAR_LIPOPROTEIN"/>
    <property type="match status" value="1"/>
</dbReference>
<dbReference type="InterPro" id="IPR012467">
    <property type="entry name" value="DUF1684"/>
</dbReference>
<dbReference type="Proteomes" id="UP000000420">
    <property type="component" value="Chromosome"/>
</dbReference>
<dbReference type="HOGENOM" id="CLU_093051_0_0_6"/>
<protein>
    <recommendedName>
        <fullName evidence="3">DUF1684 domain-containing protein</fullName>
    </recommendedName>
</protein>
<proteinExistence type="predicted"/>
<accession>A0A0H2X8V6</accession>
<dbReference type="RefSeq" id="WP_011036722.1">
    <property type="nucleotide sequence ID" value="NC_007086.1"/>
</dbReference>
<name>A0A0H2X8V6_XANC8</name>
<gene>
    <name evidence="1" type="ordered locus">XC_2696</name>
</gene>
<dbReference type="AlphaFoldDB" id="A0A0H2X8V6"/>
<organism evidence="1 2">
    <name type="scientific">Xanthomonas campestris pv. campestris (strain 8004)</name>
    <dbReference type="NCBI Taxonomy" id="314565"/>
    <lineage>
        <taxon>Bacteria</taxon>
        <taxon>Pseudomonadati</taxon>
        <taxon>Pseudomonadota</taxon>
        <taxon>Gammaproteobacteria</taxon>
        <taxon>Lysobacterales</taxon>
        <taxon>Lysobacteraceae</taxon>
        <taxon>Xanthomonas</taxon>
    </lineage>
</organism>
<dbReference type="Pfam" id="PF07920">
    <property type="entry name" value="DUF1684"/>
    <property type="match status" value="1"/>
</dbReference>
<evidence type="ECO:0000313" key="2">
    <source>
        <dbReference type="Proteomes" id="UP000000420"/>
    </source>
</evidence>